<gene>
    <name evidence="2" type="ordered locus">Reut_A2371</name>
</gene>
<name>Q46YQ0_CUPPJ</name>
<keyword evidence="1" id="KW-0175">Coiled coil</keyword>
<proteinExistence type="predicted"/>
<dbReference type="EMBL" id="CP000090">
    <property type="protein sequence ID" value="AAZ61733.1"/>
    <property type="molecule type" value="Genomic_DNA"/>
</dbReference>
<sequence length="86" mass="9694">MLLELNQQNAVLRQRLQTAERAAKVAEESLAISRQAHAVMTLQIAQLEKLAHELKRAAVTHTHWPVARWVKYGPMAPFLASIKDQA</sequence>
<dbReference type="HOGENOM" id="CLU_172404_0_0_4"/>
<evidence type="ECO:0000313" key="2">
    <source>
        <dbReference type="EMBL" id="AAZ61733.1"/>
    </source>
</evidence>
<feature type="coiled-coil region" evidence="1">
    <location>
        <begin position="2"/>
        <end position="29"/>
    </location>
</feature>
<dbReference type="OrthoDB" id="9808779at2"/>
<dbReference type="AlphaFoldDB" id="Q46YQ0"/>
<dbReference type="KEGG" id="reu:Reut_A2371"/>
<evidence type="ECO:0000256" key="1">
    <source>
        <dbReference type="SAM" id="Coils"/>
    </source>
</evidence>
<protein>
    <submittedName>
        <fullName evidence="2">Uncharacterized protein</fullName>
    </submittedName>
</protein>
<organism evidence="2">
    <name type="scientific">Cupriavidus pinatubonensis (strain JMP 134 / LMG 1197)</name>
    <name type="common">Cupriavidus necator (strain JMP 134)</name>
    <dbReference type="NCBI Taxonomy" id="264198"/>
    <lineage>
        <taxon>Bacteria</taxon>
        <taxon>Pseudomonadati</taxon>
        <taxon>Pseudomonadota</taxon>
        <taxon>Betaproteobacteria</taxon>
        <taxon>Burkholderiales</taxon>
        <taxon>Burkholderiaceae</taxon>
        <taxon>Cupriavidus</taxon>
    </lineage>
</organism>
<dbReference type="STRING" id="264198.Reut_A2371"/>
<accession>Q46YQ0</accession>
<reference evidence="2" key="1">
    <citation type="submission" date="2005-08" db="EMBL/GenBank/DDBJ databases">
        <title>Complete sequence of Chromosome1 of Ralstonia eutropha JMP134.</title>
        <authorList>
            <person name="Copeland A."/>
            <person name="Lucas S."/>
            <person name="Lapidus A."/>
            <person name="Barry K."/>
            <person name="Detter J.C."/>
            <person name="Glavina T."/>
            <person name="Hammon N."/>
            <person name="Israni S."/>
            <person name="Pitluck S."/>
            <person name="Goltsman E."/>
            <person name="Martinez M."/>
            <person name="Schmutz J."/>
            <person name="Larimer F."/>
            <person name="Land M."/>
            <person name="Lykidis A."/>
            <person name="Richardson P."/>
        </authorList>
    </citation>
    <scope>NUCLEOTIDE SEQUENCE</scope>
    <source>
        <strain evidence="2">JMP134</strain>
    </source>
</reference>